<dbReference type="Proteomes" id="UP000019364">
    <property type="component" value="Unassembled WGS sequence"/>
</dbReference>
<gene>
    <name evidence="1" type="ORF">JCM16418_801</name>
</gene>
<name>W7YWR8_9BACL</name>
<dbReference type="AlphaFoldDB" id="W7YWR8"/>
<dbReference type="RefSeq" id="WP_036646333.1">
    <property type="nucleotide sequence ID" value="NZ_BAVZ01000002.1"/>
</dbReference>
<organism evidence="1 2">
    <name type="scientific">Paenibacillus pini JCM 16418</name>
    <dbReference type="NCBI Taxonomy" id="1236976"/>
    <lineage>
        <taxon>Bacteria</taxon>
        <taxon>Bacillati</taxon>
        <taxon>Bacillota</taxon>
        <taxon>Bacilli</taxon>
        <taxon>Bacillales</taxon>
        <taxon>Paenibacillaceae</taxon>
        <taxon>Paenibacillus</taxon>
    </lineage>
</organism>
<dbReference type="InterPro" id="IPR021695">
    <property type="entry name" value="Phage_KPP10_Orf10"/>
</dbReference>
<sequence length="131" mass="14426">MSTKTYDPKSVSVVVSGVFITGFAESMVEISKDEDNYDTKVGAQGDTVRTKINNPLGTIKITVQHTSPQLSLLNRLAASGEMVAVSVISDNDPKETTTSTEAFIKKQPDRKYGKESEDREFEFTALDLKME</sequence>
<evidence type="ECO:0000313" key="2">
    <source>
        <dbReference type="Proteomes" id="UP000019364"/>
    </source>
</evidence>
<dbReference type="Pfam" id="PF11681">
    <property type="entry name" value="Phage_Tube_PhiTE"/>
    <property type="match status" value="1"/>
</dbReference>
<evidence type="ECO:0008006" key="3">
    <source>
        <dbReference type="Google" id="ProtNLM"/>
    </source>
</evidence>
<keyword evidence="2" id="KW-1185">Reference proteome</keyword>
<dbReference type="STRING" id="1236976.JCM16418_801"/>
<comment type="caution">
    <text evidence="1">The sequence shown here is derived from an EMBL/GenBank/DDBJ whole genome shotgun (WGS) entry which is preliminary data.</text>
</comment>
<dbReference type="eggNOG" id="ENOG503066Z">
    <property type="taxonomic scope" value="Bacteria"/>
</dbReference>
<accession>W7YWR8</accession>
<proteinExistence type="predicted"/>
<protein>
    <recommendedName>
        <fullName evidence="3">DUF3277 domain-containing protein</fullName>
    </recommendedName>
</protein>
<reference evidence="1 2" key="1">
    <citation type="journal article" date="2014" name="Genome Announc.">
        <title>Draft Genome Sequence of Paenibacillus pini JCM 16418T, Isolated from the Rhizosphere of Pine Tree.</title>
        <authorList>
            <person name="Yuki M."/>
            <person name="Oshima K."/>
            <person name="Suda W."/>
            <person name="Oshida Y."/>
            <person name="Kitamura K."/>
            <person name="Iida Y."/>
            <person name="Hattori M."/>
            <person name="Ohkuma M."/>
        </authorList>
    </citation>
    <scope>NUCLEOTIDE SEQUENCE [LARGE SCALE GENOMIC DNA]</scope>
    <source>
        <strain evidence="1 2">JCM 16418</strain>
    </source>
</reference>
<evidence type="ECO:0000313" key="1">
    <source>
        <dbReference type="EMBL" id="GAF06819.1"/>
    </source>
</evidence>
<dbReference type="NCBIfam" id="NF047581">
    <property type="entry name" value="gp105_phage_fam"/>
    <property type="match status" value="1"/>
</dbReference>
<dbReference type="EMBL" id="BAVZ01000002">
    <property type="protein sequence ID" value="GAF06819.1"/>
    <property type="molecule type" value="Genomic_DNA"/>
</dbReference>